<dbReference type="PANTHER" id="PTHR45138:SF9">
    <property type="entry name" value="DIGUANYLATE CYCLASE DGCM-RELATED"/>
    <property type="match status" value="1"/>
</dbReference>
<dbReference type="GO" id="GO:0052621">
    <property type="term" value="F:diguanylate cyclase activity"/>
    <property type="evidence" value="ECO:0007669"/>
    <property type="project" value="UniProtKB-EC"/>
</dbReference>
<gene>
    <name evidence="7" type="ordered locus">Tcr_1937</name>
</gene>
<dbReference type="InterPro" id="IPR029787">
    <property type="entry name" value="Nucleotide_cyclase"/>
</dbReference>
<dbReference type="Pfam" id="PF00497">
    <property type="entry name" value="SBP_bac_3"/>
    <property type="match status" value="1"/>
</dbReference>
<comment type="catalytic activity">
    <reaction evidence="3">
        <text>2 GTP = 3',3'-c-di-GMP + 2 diphosphate</text>
        <dbReference type="Rhea" id="RHEA:24898"/>
        <dbReference type="ChEBI" id="CHEBI:33019"/>
        <dbReference type="ChEBI" id="CHEBI:37565"/>
        <dbReference type="ChEBI" id="CHEBI:58805"/>
        <dbReference type="EC" id="2.7.7.65"/>
    </reaction>
</comment>
<dbReference type="AlphaFoldDB" id="Q31E96"/>
<organism evidence="7">
    <name type="scientific">Hydrogenovibrio crunogenus (strain DSM 25203 / XCL-2)</name>
    <name type="common">Thiomicrospira crunogena</name>
    <dbReference type="NCBI Taxonomy" id="317025"/>
    <lineage>
        <taxon>Bacteria</taxon>
        <taxon>Pseudomonadati</taxon>
        <taxon>Pseudomonadota</taxon>
        <taxon>Gammaproteobacteria</taxon>
        <taxon>Thiotrichales</taxon>
        <taxon>Piscirickettsiaceae</taxon>
        <taxon>Hydrogenovibrio</taxon>
    </lineage>
</organism>
<dbReference type="PROSITE" id="PS50887">
    <property type="entry name" value="GGDEF"/>
    <property type="match status" value="1"/>
</dbReference>
<evidence type="ECO:0000256" key="1">
    <source>
        <dbReference type="ARBA" id="ARBA00001946"/>
    </source>
</evidence>
<dbReference type="SMART" id="SM00062">
    <property type="entry name" value="PBPb"/>
    <property type="match status" value="1"/>
</dbReference>
<dbReference type="SUPFAM" id="SSF53850">
    <property type="entry name" value="Periplasmic binding protein-like II"/>
    <property type="match status" value="2"/>
</dbReference>
<dbReference type="KEGG" id="tcx:Tcr_1937"/>
<dbReference type="CDD" id="cd01949">
    <property type="entry name" value="GGDEF"/>
    <property type="match status" value="1"/>
</dbReference>
<evidence type="ECO:0000256" key="3">
    <source>
        <dbReference type="ARBA" id="ARBA00034247"/>
    </source>
</evidence>
<keyword evidence="4" id="KW-0175">Coiled coil</keyword>
<protein>
    <recommendedName>
        <fullName evidence="2">diguanylate cyclase</fullName>
        <ecNumber evidence="2">2.7.7.65</ecNumber>
    </recommendedName>
</protein>
<dbReference type="InterPro" id="IPR043128">
    <property type="entry name" value="Rev_trsase/Diguanyl_cyclase"/>
</dbReference>
<evidence type="ECO:0000256" key="2">
    <source>
        <dbReference type="ARBA" id="ARBA00012528"/>
    </source>
</evidence>
<dbReference type="eggNOG" id="COG0715">
    <property type="taxonomic scope" value="Bacteria"/>
</dbReference>
<keyword evidence="5" id="KW-0472">Membrane</keyword>
<feature type="coiled-coil region" evidence="4">
    <location>
        <begin position="591"/>
        <end position="618"/>
    </location>
</feature>
<dbReference type="InterPro" id="IPR001638">
    <property type="entry name" value="Solute-binding_3/MltF_N"/>
</dbReference>
<evidence type="ECO:0000256" key="4">
    <source>
        <dbReference type="SAM" id="Coils"/>
    </source>
</evidence>
<dbReference type="eggNOG" id="COG3706">
    <property type="taxonomic scope" value="Bacteria"/>
</dbReference>
<dbReference type="eggNOG" id="COG0834">
    <property type="taxonomic scope" value="Bacteria"/>
</dbReference>
<dbReference type="InterPro" id="IPR000160">
    <property type="entry name" value="GGDEF_dom"/>
</dbReference>
<dbReference type="InterPro" id="IPR015168">
    <property type="entry name" value="SsuA/THI5"/>
</dbReference>
<dbReference type="EMBL" id="CP000109">
    <property type="protein sequence ID" value="ABB42527.1"/>
    <property type="molecule type" value="Genomic_DNA"/>
</dbReference>
<evidence type="ECO:0000259" key="6">
    <source>
        <dbReference type="PROSITE" id="PS50887"/>
    </source>
</evidence>
<dbReference type="HOGENOM" id="CLU_000445_86_2_6"/>
<dbReference type="STRING" id="317025.Tcr_1937"/>
<dbReference type="Pfam" id="PF09084">
    <property type="entry name" value="NMT1"/>
    <property type="match status" value="1"/>
</dbReference>
<dbReference type="FunFam" id="3.30.70.270:FF:000001">
    <property type="entry name" value="Diguanylate cyclase domain protein"/>
    <property type="match status" value="1"/>
</dbReference>
<dbReference type="InterPro" id="IPR050469">
    <property type="entry name" value="Diguanylate_Cyclase"/>
</dbReference>
<reference evidence="7" key="1">
    <citation type="submission" date="2006-07" db="EMBL/GenBank/DDBJ databases">
        <title>Complete sequence of Thiomicrospira crunogena XCL-2.</title>
        <authorList>
            <consortium name="US DOE Joint Genome Institute"/>
            <person name="Copeland A."/>
            <person name="Lucas S."/>
            <person name="Lapidus A."/>
            <person name="Barry K."/>
            <person name="Detter J.C."/>
            <person name="Glavina del Rio T."/>
            <person name="Hammon N."/>
            <person name="Israni S."/>
            <person name="Dalin E."/>
            <person name="Tice H."/>
            <person name="Pitluck S."/>
            <person name="Chain P."/>
            <person name="Malfatti S."/>
            <person name="Shin M."/>
            <person name="Vergez L."/>
            <person name="Schmutz J."/>
            <person name="Larimer F."/>
            <person name="Land M."/>
            <person name="Hauser L."/>
            <person name="Kyrpides N."/>
            <person name="Lykidis A."/>
            <person name="Scott K.M."/>
            <person name="Sievert S."/>
            <person name="Kerfeld C."/>
            <person name="Freyermuth S."/>
            <person name="Dobrinski K."/>
            <person name="Boller A."/>
            <person name="Fitzpatrick K."/>
            <person name="Thoma P."/>
            <person name="Moore J."/>
            <person name="Richardson P."/>
        </authorList>
    </citation>
    <scope>NUCLEOTIDE SEQUENCE</scope>
    <source>
        <strain evidence="7">XCL-2</strain>
    </source>
</reference>
<keyword evidence="5" id="KW-0812">Transmembrane</keyword>
<dbReference type="SMART" id="SM00267">
    <property type="entry name" value="GGDEF"/>
    <property type="match status" value="1"/>
</dbReference>
<evidence type="ECO:0000313" key="7">
    <source>
        <dbReference type="EMBL" id="ABB42527.1"/>
    </source>
</evidence>
<proteinExistence type="predicted"/>
<feature type="domain" description="GGDEF" evidence="6">
    <location>
        <begin position="646"/>
        <end position="775"/>
    </location>
</feature>
<dbReference type="Gene3D" id="3.40.190.10">
    <property type="entry name" value="Periplasmic binding protein-like II"/>
    <property type="match status" value="4"/>
</dbReference>
<dbReference type="PANTHER" id="PTHR45138">
    <property type="entry name" value="REGULATORY COMPONENTS OF SENSORY TRANSDUCTION SYSTEM"/>
    <property type="match status" value="1"/>
</dbReference>
<dbReference type="CDD" id="cd01007">
    <property type="entry name" value="PBP2_BvgS_HisK_like"/>
    <property type="match status" value="1"/>
</dbReference>
<evidence type="ECO:0000256" key="5">
    <source>
        <dbReference type="SAM" id="Phobius"/>
    </source>
</evidence>
<dbReference type="SUPFAM" id="SSF55073">
    <property type="entry name" value="Nucleotide cyclase"/>
    <property type="match status" value="1"/>
</dbReference>
<comment type="cofactor">
    <cofactor evidence="1">
        <name>Mg(2+)</name>
        <dbReference type="ChEBI" id="CHEBI:18420"/>
    </cofactor>
</comment>
<feature type="transmembrane region" description="Helical" evidence="5">
    <location>
        <begin position="574"/>
        <end position="594"/>
    </location>
</feature>
<sequence length="775" mass="88327">MIFKRGLIGIVWLCMGWSIFLSNAAYADHPSKLNESALEKVTLQLKWHHQFQFAGYYAAQKEGYYQAEGLDVDIQPRDLHENNIQQVIDNKAQYGVADSILLLYQAKKAPLVIVAPIFQHSPQVLFTLASSGIDSPYKLKNKKIALYQKDTDGFSVLAMLHEVGVSPTVERTIKSDASMLVQNQVDAYAGYLTNEAYTFHENNIPINVINPLNYGIDLYGDMLFTSQKEVSQHPERVEKMRRATLKGWRYAMAHKTEMAHYIQSHYQMKKSFKHLMYEANAIENVMSLSTTPIGTLDEGRLQFIANLFQKHGLIDNKVNLKSGVYRSGQKEIEFTAAEKKWLNEHPVVNLAIDRFYAPVEFVNNQGQYAGIAKDIFQVIEQKTGIEFKPAMHLRWPEAVESMKQKKLDVFSAVIETEERKDYVNFTMPYFKLPMAIATRESAPYIADSKQLSGKVICVVRDYASHAKLKRFYPNLPLLLVDTPKEGIEAVANGKAYGYVDNVAVIGHHIKNSGLANVKISGEMPFRADIAIAVRDDWPELHSIIQKVLQQIPPETYAEISNKWLQVSYQKQYNWQQMTIVLAPILLLLGVFAFFNRKLRQTQKKLQETNKQLSILSVTDHLTGVYNRQYLDQRLDSEVERVNRYGSTFSVIMMDLDNFKKVNDKFGHLVGDEVLVVFAQTVEKEIRKIDIFGRWGGEEFILICPETPLTHAIQLGKKVRKSIESQDYPENISQTVSLGVAEYQTGEAINDCLNRADQNLYKAKQLGRNQVCPGLD</sequence>
<keyword evidence="5" id="KW-1133">Transmembrane helix</keyword>
<dbReference type="Pfam" id="PF00990">
    <property type="entry name" value="GGDEF"/>
    <property type="match status" value="1"/>
</dbReference>
<dbReference type="Gene3D" id="3.30.70.270">
    <property type="match status" value="1"/>
</dbReference>
<dbReference type="EC" id="2.7.7.65" evidence="2"/>
<dbReference type="NCBIfam" id="TIGR00254">
    <property type="entry name" value="GGDEF"/>
    <property type="match status" value="1"/>
</dbReference>
<name>Q31E96_HYDCU</name>
<accession>Q31E96</accession>